<dbReference type="GeneID" id="29109405"/>
<gene>
    <name evidence="3" type="ORF">CC77DRAFT_1013091</name>
</gene>
<protein>
    <submittedName>
        <fullName evidence="3">Uncharacterized protein</fullName>
    </submittedName>
</protein>
<dbReference type="EMBL" id="KV441493">
    <property type="protein sequence ID" value="OAG15531.1"/>
    <property type="molecule type" value="Genomic_DNA"/>
</dbReference>
<sequence>MTPGTFVPMDGPSVVQDSVSSINSIPGRSILLGVILVVNSVWLLGKVIMIVGWGNDNGSDAITSKIPQNYPPTIKDRTSATTTSMERNNTFDTCGVPDLVEVDDR</sequence>
<feature type="transmembrane region" description="Helical" evidence="2">
    <location>
        <begin position="30"/>
        <end position="54"/>
    </location>
</feature>
<feature type="region of interest" description="Disordered" evidence="1">
    <location>
        <begin position="64"/>
        <end position="97"/>
    </location>
</feature>
<organism evidence="3 4">
    <name type="scientific">Alternaria alternata</name>
    <name type="common">Alternaria rot fungus</name>
    <name type="synonym">Torula alternata</name>
    <dbReference type="NCBI Taxonomy" id="5599"/>
    <lineage>
        <taxon>Eukaryota</taxon>
        <taxon>Fungi</taxon>
        <taxon>Dikarya</taxon>
        <taxon>Ascomycota</taxon>
        <taxon>Pezizomycotina</taxon>
        <taxon>Dothideomycetes</taxon>
        <taxon>Pleosporomycetidae</taxon>
        <taxon>Pleosporales</taxon>
        <taxon>Pleosporineae</taxon>
        <taxon>Pleosporaceae</taxon>
        <taxon>Alternaria</taxon>
        <taxon>Alternaria sect. Alternaria</taxon>
        <taxon>Alternaria alternata complex</taxon>
    </lineage>
</organism>
<evidence type="ECO:0000313" key="4">
    <source>
        <dbReference type="Proteomes" id="UP000077248"/>
    </source>
</evidence>
<keyword evidence="2" id="KW-0812">Transmembrane</keyword>
<accession>A0A177D885</accession>
<feature type="compositionally biased region" description="Polar residues" evidence="1">
    <location>
        <begin position="79"/>
        <end position="92"/>
    </location>
</feature>
<dbReference type="RefSeq" id="XP_018380952.1">
    <property type="nucleotide sequence ID" value="XM_018523811.1"/>
</dbReference>
<evidence type="ECO:0000313" key="3">
    <source>
        <dbReference type="EMBL" id="OAG15531.1"/>
    </source>
</evidence>
<dbReference type="VEuPathDB" id="FungiDB:CC77DRAFT_1013091"/>
<dbReference type="KEGG" id="aalt:CC77DRAFT_1013091"/>
<dbReference type="Proteomes" id="UP000077248">
    <property type="component" value="Unassembled WGS sequence"/>
</dbReference>
<proteinExistence type="predicted"/>
<keyword evidence="4" id="KW-1185">Reference proteome</keyword>
<dbReference type="AlphaFoldDB" id="A0A177D885"/>
<reference evidence="3 4" key="1">
    <citation type="submission" date="2016-05" db="EMBL/GenBank/DDBJ databases">
        <title>Comparative analysis of secretome profiles of manganese(II)-oxidizing ascomycete fungi.</title>
        <authorList>
            <consortium name="DOE Joint Genome Institute"/>
            <person name="Zeiner C.A."/>
            <person name="Purvine S.O."/>
            <person name="Zink E.M."/>
            <person name="Wu S."/>
            <person name="Pasa-Tolic L."/>
            <person name="Chaput D.L."/>
            <person name="Haridas S."/>
            <person name="Grigoriev I.V."/>
            <person name="Santelli C.M."/>
            <person name="Hansel C.M."/>
        </authorList>
    </citation>
    <scope>NUCLEOTIDE SEQUENCE [LARGE SCALE GENOMIC DNA]</scope>
    <source>
        <strain evidence="3 4">SRC1lrK2f</strain>
    </source>
</reference>
<keyword evidence="2" id="KW-1133">Transmembrane helix</keyword>
<evidence type="ECO:0000256" key="2">
    <source>
        <dbReference type="SAM" id="Phobius"/>
    </source>
</evidence>
<keyword evidence="2" id="KW-0472">Membrane</keyword>
<evidence type="ECO:0000256" key="1">
    <source>
        <dbReference type="SAM" id="MobiDB-lite"/>
    </source>
</evidence>
<name>A0A177D885_ALTAL</name>